<proteinExistence type="inferred from homology"/>
<keyword evidence="6 12" id="KW-0698">rRNA processing</keyword>
<dbReference type="Gene3D" id="3.40.1280.10">
    <property type="match status" value="1"/>
</dbReference>
<keyword evidence="16" id="KW-1185">Reference proteome</keyword>
<evidence type="ECO:0000256" key="1">
    <source>
        <dbReference type="ARBA" id="ARBA00004496"/>
    </source>
</evidence>
<keyword evidence="7 12" id="KW-0489">Methyltransferase</keyword>
<evidence type="ECO:0000256" key="10">
    <source>
        <dbReference type="ARBA" id="ARBA00025699"/>
    </source>
</evidence>
<dbReference type="NCBIfam" id="NF008692">
    <property type="entry name" value="PRK11713.1-5"/>
    <property type="match status" value="1"/>
</dbReference>
<dbReference type="InterPro" id="IPR029026">
    <property type="entry name" value="tRNA_m1G_MTases_N"/>
</dbReference>
<dbReference type="Pfam" id="PF04452">
    <property type="entry name" value="Methyltrans_RNA"/>
    <property type="match status" value="1"/>
</dbReference>
<keyword evidence="5 12" id="KW-0963">Cytoplasm</keyword>
<evidence type="ECO:0000256" key="6">
    <source>
        <dbReference type="ARBA" id="ARBA00022552"/>
    </source>
</evidence>
<dbReference type="PIRSF" id="PIRSF015601">
    <property type="entry name" value="MTase_slr0722"/>
    <property type="match status" value="1"/>
</dbReference>
<evidence type="ECO:0000256" key="9">
    <source>
        <dbReference type="ARBA" id="ARBA00022691"/>
    </source>
</evidence>
<dbReference type="GO" id="GO:0070475">
    <property type="term" value="P:rRNA base methylation"/>
    <property type="evidence" value="ECO:0007669"/>
    <property type="project" value="TreeGrafter"/>
</dbReference>
<evidence type="ECO:0000256" key="5">
    <source>
        <dbReference type="ARBA" id="ARBA00022490"/>
    </source>
</evidence>
<comment type="subcellular location">
    <subcellularLocation>
        <location evidence="1 12">Cytoplasm</location>
    </subcellularLocation>
</comment>
<evidence type="ECO:0000256" key="8">
    <source>
        <dbReference type="ARBA" id="ARBA00022679"/>
    </source>
</evidence>
<gene>
    <name evidence="15" type="ORF">SAMN05216302_10167</name>
</gene>
<dbReference type="InterPro" id="IPR046887">
    <property type="entry name" value="RsmE_PUA-like"/>
</dbReference>
<dbReference type="InterPro" id="IPR015947">
    <property type="entry name" value="PUA-like_sf"/>
</dbReference>
<evidence type="ECO:0000256" key="4">
    <source>
        <dbReference type="ARBA" id="ARBA00013673"/>
    </source>
</evidence>
<dbReference type="PANTHER" id="PTHR30027">
    <property type="entry name" value="RIBOSOMAL RNA SMALL SUBUNIT METHYLTRANSFERASE E"/>
    <property type="match status" value="1"/>
</dbReference>
<comment type="similarity">
    <text evidence="2 12">Belongs to the RNA methyltransferase RsmE family.</text>
</comment>
<dbReference type="GO" id="GO:0005737">
    <property type="term" value="C:cytoplasm"/>
    <property type="evidence" value="ECO:0007669"/>
    <property type="project" value="UniProtKB-SubCell"/>
</dbReference>
<evidence type="ECO:0000256" key="11">
    <source>
        <dbReference type="ARBA" id="ARBA00047944"/>
    </source>
</evidence>
<feature type="domain" description="Ribosomal RNA small subunit methyltransferase E PUA-like" evidence="14">
    <location>
        <begin position="35"/>
        <end position="76"/>
    </location>
</feature>
<dbReference type="EMBL" id="FOSP01000016">
    <property type="protein sequence ID" value="SFK80624.1"/>
    <property type="molecule type" value="Genomic_DNA"/>
</dbReference>
<dbReference type="EC" id="2.1.1.193" evidence="3 12"/>
<accession>A0A1I4CHC2</accession>
<evidence type="ECO:0000313" key="16">
    <source>
        <dbReference type="Proteomes" id="UP000199533"/>
    </source>
</evidence>
<keyword evidence="8 12" id="KW-0808">Transferase</keyword>
<sequence length="258" mass="28918">MILLLTYQTLVMPPRLFHDGEICAGKTVELEMNTGHHATRVLRIKAGDSVILFNGKGGEFSGRIERIQKTSTQVIIDQFNAIERESPLAIELVQAICVNEKMDLIIQKSVELGVTCIQPVTTARSIVRLSEERAMKRLRHWQRVIISACEQCGRNFIPTIFPLVALTHWINNRDTKPAHHLNFMLSTTGNESLKNLTRPSVNTHLTLTVGPEGGLTSEEEIILQQANFTPLRVGKRTLRTETAALATIAALQMRWGDF</sequence>
<dbReference type="PANTHER" id="PTHR30027:SF3">
    <property type="entry name" value="16S RRNA (URACIL(1498)-N(3))-METHYLTRANSFERASE"/>
    <property type="match status" value="1"/>
</dbReference>
<comment type="function">
    <text evidence="10 12">Specifically methylates the N3 position of the uracil ring of uridine 1498 (m3U1498) in 16S rRNA. Acts on the fully assembled 30S ribosomal subunit.</text>
</comment>
<evidence type="ECO:0000256" key="3">
    <source>
        <dbReference type="ARBA" id="ARBA00012328"/>
    </source>
</evidence>
<protein>
    <recommendedName>
        <fullName evidence="4 12">Ribosomal RNA small subunit methyltransferase E</fullName>
        <ecNumber evidence="3 12">2.1.1.193</ecNumber>
    </recommendedName>
</protein>
<dbReference type="SUPFAM" id="SSF75217">
    <property type="entry name" value="alpha/beta knot"/>
    <property type="match status" value="1"/>
</dbReference>
<dbReference type="AlphaFoldDB" id="A0A1I4CHC2"/>
<evidence type="ECO:0000256" key="7">
    <source>
        <dbReference type="ARBA" id="ARBA00022603"/>
    </source>
</evidence>
<evidence type="ECO:0000256" key="2">
    <source>
        <dbReference type="ARBA" id="ARBA00005528"/>
    </source>
</evidence>
<dbReference type="InterPro" id="IPR006700">
    <property type="entry name" value="RsmE"/>
</dbReference>
<reference evidence="16" key="1">
    <citation type="submission" date="2016-10" db="EMBL/GenBank/DDBJ databases">
        <authorList>
            <person name="Varghese N."/>
            <person name="Submissions S."/>
        </authorList>
    </citation>
    <scope>NUCLEOTIDE SEQUENCE [LARGE SCALE GENOMIC DNA]</scope>
    <source>
        <strain evidence="16">Nm69</strain>
    </source>
</reference>
<evidence type="ECO:0000313" key="15">
    <source>
        <dbReference type="EMBL" id="SFK80624.1"/>
    </source>
</evidence>
<name>A0A1I4CHC2_9PROT</name>
<comment type="catalytic activity">
    <reaction evidence="11 12">
        <text>uridine(1498) in 16S rRNA + S-adenosyl-L-methionine = N(3)-methyluridine(1498) in 16S rRNA + S-adenosyl-L-homocysteine + H(+)</text>
        <dbReference type="Rhea" id="RHEA:42920"/>
        <dbReference type="Rhea" id="RHEA-COMP:10283"/>
        <dbReference type="Rhea" id="RHEA-COMP:10284"/>
        <dbReference type="ChEBI" id="CHEBI:15378"/>
        <dbReference type="ChEBI" id="CHEBI:57856"/>
        <dbReference type="ChEBI" id="CHEBI:59789"/>
        <dbReference type="ChEBI" id="CHEBI:65315"/>
        <dbReference type="ChEBI" id="CHEBI:74502"/>
        <dbReference type="EC" id="2.1.1.193"/>
    </reaction>
</comment>
<dbReference type="STRING" id="52441.SAMN05216302_10167"/>
<dbReference type="SUPFAM" id="SSF88697">
    <property type="entry name" value="PUA domain-like"/>
    <property type="match status" value="1"/>
</dbReference>
<evidence type="ECO:0000256" key="12">
    <source>
        <dbReference type="PIRNR" id="PIRNR015601"/>
    </source>
</evidence>
<dbReference type="InterPro" id="IPR046886">
    <property type="entry name" value="RsmE_MTase_dom"/>
</dbReference>
<keyword evidence="9 12" id="KW-0949">S-adenosyl-L-methionine</keyword>
<evidence type="ECO:0000259" key="14">
    <source>
        <dbReference type="Pfam" id="PF20260"/>
    </source>
</evidence>
<dbReference type="NCBIfam" id="TIGR00046">
    <property type="entry name" value="RsmE family RNA methyltransferase"/>
    <property type="match status" value="1"/>
</dbReference>
<dbReference type="Pfam" id="PF20260">
    <property type="entry name" value="PUA_4"/>
    <property type="match status" value="1"/>
</dbReference>
<evidence type="ECO:0000259" key="13">
    <source>
        <dbReference type="Pfam" id="PF04452"/>
    </source>
</evidence>
<dbReference type="CDD" id="cd18084">
    <property type="entry name" value="RsmE-like"/>
    <property type="match status" value="1"/>
</dbReference>
<feature type="domain" description="Ribosomal RNA small subunit methyltransferase E methyltransferase" evidence="13">
    <location>
        <begin position="85"/>
        <end position="252"/>
    </location>
</feature>
<organism evidence="15 16">
    <name type="scientific">Nitrosomonas aestuarii</name>
    <dbReference type="NCBI Taxonomy" id="52441"/>
    <lineage>
        <taxon>Bacteria</taxon>
        <taxon>Pseudomonadati</taxon>
        <taxon>Pseudomonadota</taxon>
        <taxon>Betaproteobacteria</taxon>
        <taxon>Nitrosomonadales</taxon>
        <taxon>Nitrosomonadaceae</taxon>
        <taxon>Nitrosomonas</taxon>
    </lineage>
</organism>
<dbReference type="Gene3D" id="2.40.240.20">
    <property type="entry name" value="Hypothetical PUA domain-like, domain 1"/>
    <property type="match status" value="1"/>
</dbReference>
<dbReference type="Proteomes" id="UP000199533">
    <property type="component" value="Unassembled WGS sequence"/>
</dbReference>
<dbReference type="GO" id="GO:0070042">
    <property type="term" value="F:rRNA (uridine-N3-)-methyltransferase activity"/>
    <property type="evidence" value="ECO:0007669"/>
    <property type="project" value="TreeGrafter"/>
</dbReference>
<dbReference type="InterPro" id="IPR029028">
    <property type="entry name" value="Alpha/beta_knot_MTases"/>
</dbReference>